<keyword evidence="6 14" id="KW-0479">Metal-binding</keyword>
<evidence type="ECO:0000313" key="17">
    <source>
        <dbReference type="EMBL" id="AEN89298.1"/>
    </source>
</evidence>
<dbReference type="Proteomes" id="UP000001283">
    <property type="component" value="Chromosome"/>
</dbReference>
<evidence type="ECO:0000256" key="15">
    <source>
        <dbReference type="RuleBase" id="RU364006"/>
    </source>
</evidence>
<feature type="active site" description="Proton donor" evidence="12">
    <location>
        <position position="58"/>
    </location>
</feature>
<dbReference type="PROSITE" id="PS00903">
    <property type="entry name" value="CYT_DCMP_DEAMINASES_1"/>
    <property type="match status" value="1"/>
</dbReference>
<dbReference type="InterPro" id="IPR002125">
    <property type="entry name" value="CMP_dCMP_dom"/>
</dbReference>
<dbReference type="InterPro" id="IPR016192">
    <property type="entry name" value="APOBEC/CMP_deaminase_Zn-bd"/>
</dbReference>
<gene>
    <name evidence="17" type="primary">cdd</name>
    <name evidence="17" type="ORF">BMWSH_2416</name>
</gene>
<evidence type="ECO:0000256" key="14">
    <source>
        <dbReference type="PIRSR" id="PIRSR606262-3"/>
    </source>
</evidence>
<dbReference type="GO" id="GO:0042802">
    <property type="term" value="F:identical protein binding"/>
    <property type="evidence" value="ECO:0007669"/>
    <property type="project" value="UniProtKB-ARBA"/>
</dbReference>
<evidence type="ECO:0000256" key="6">
    <source>
        <dbReference type="ARBA" id="ARBA00022723"/>
    </source>
</evidence>
<feature type="binding site" evidence="14">
    <location>
        <position position="92"/>
    </location>
    <ligand>
        <name>Zn(2+)</name>
        <dbReference type="ChEBI" id="CHEBI:29105"/>
        <note>catalytic</note>
    </ligand>
</feature>
<evidence type="ECO:0000259" key="16">
    <source>
        <dbReference type="PROSITE" id="PS51747"/>
    </source>
</evidence>
<dbReference type="Pfam" id="PF00383">
    <property type="entry name" value="dCMP_cyt_deam_1"/>
    <property type="match status" value="1"/>
</dbReference>
<evidence type="ECO:0000256" key="2">
    <source>
        <dbReference type="ARBA" id="ARBA00003949"/>
    </source>
</evidence>
<evidence type="ECO:0000256" key="7">
    <source>
        <dbReference type="ARBA" id="ARBA00022801"/>
    </source>
</evidence>
<dbReference type="GO" id="GO:0072527">
    <property type="term" value="P:pyrimidine-containing compound metabolic process"/>
    <property type="evidence" value="ECO:0007669"/>
    <property type="project" value="UniProtKB-ARBA"/>
</dbReference>
<comment type="similarity">
    <text evidence="3 15">Belongs to the cytidine and deoxycytidylate deaminase family.</text>
</comment>
<reference evidence="17 18" key="1">
    <citation type="journal article" date="2011" name="J. Bacteriol.">
        <title>Complete genome sequence of the industrial strain Bacillus megaterium WSH-002.</title>
        <authorList>
            <person name="Liu L."/>
            <person name="Li Y."/>
            <person name="Zhang J."/>
            <person name="Zou W."/>
            <person name="Zhou Z."/>
            <person name="Liu J."/>
            <person name="Li X."/>
            <person name="Wang L."/>
            <person name="Chen J."/>
        </authorList>
    </citation>
    <scope>NUCLEOTIDE SEQUENCE [LARGE SCALE GENOMIC DNA]</scope>
    <source>
        <strain evidence="17 18">WSH-002</strain>
    </source>
</reference>
<organism evidence="17 18">
    <name type="scientific">Priestia megaterium (strain WSH-002)</name>
    <name type="common">Bacillus megaterium</name>
    <dbReference type="NCBI Taxonomy" id="1006007"/>
    <lineage>
        <taxon>Bacteria</taxon>
        <taxon>Bacillati</taxon>
        <taxon>Bacillota</taxon>
        <taxon>Bacilli</taxon>
        <taxon>Bacillales</taxon>
        <taxon>Bacillaceae</taxon>
        <taxon>Priestia</taxon>
    </lineage>
</organism>
<dbReference type="NCBIfam" id="TIGR01354">
    <property type="entry name" value="cyt_deam_tetra"/>
    <property type="match status" value="1"/>
</dbReference>
<dbReference type="FunFam" id="3.40.140.10:FF:000008">
    <property type="entry name" value="Cytidine deaminase"/>
    <property type="match status" value="1"/>
</dbReference>
<evidence type="ECO:0000256" key="12">
    <source>
        <dbReference type="PIRSR" id="PIRSR606262-1"/>
    </source>
</evidence>
<comment type="cofactor">
    <cofactor evidence="1 14 15">
        <name>Zn(2+)</name>
        <dbReference type="ChEBI" id="CHEBI:29105"/>
    </cofactor>
</comment>
<dbReference type="GO" id="GO:0005829">
    <property type="term" value="C:cytosol"/>
    <property type="evidence" value="ECO:0007669"/>
    <property type="project" value="TreeGrafter"/>
</dbReference>
<proteinExistence type="inferred from homology"/>
<dbReference type="PROSITE" id="PS51747">
    <property type="entry name" value="CYT_DCMP_DEAMINASES_2"/>
    <property type="match status" value="1"/>
</dbReference>
<evidence type="ECO:0000256" key="11">
    <source>
        <dbReference type="ARBA" id="ARBA00049558"/>
    </source>
</evidence>
<comment type="catalytic activity">
    <reaction evidence="11 15">
        <text>cytidine + H2O + H(+) = uridine + NH4(+)</text>
        <dbReference type="Rhea" id="RHEA:16069"/>
        <dbReference type="ChEBI" id="CHEBI:15377"/>
        <dbReference type="ChEBI" id="CHEBI:15378"/>
        <dbReference type="ChEBI" id="CHEBI:16704"/>
        <dbReference type="ChEBI" id="CHEBI:17562"/>
        <dbReference type="ChEBI" id="CHEBI:28938"/>
        <dbReference type="EC" id="3.5.4.5"/>
    </reaction>
</comment>
<dbReference type="EMBL" id="CP003017">
    <property type="protein sequence ID" value="AEN89298.1"/>
    <property type="molecule type" value="Genomic_DNA"/>
</dbReference>
<dbReference type="InterPro" id="IPR050202">
    <property type="entry name" value="Cyt/Deoxycyt_deaminase"/>
</dbReference>
<dbReference type="KEGG" id="bmh:BMWSH_2416"/>
<accession>A0A8D4BN72</accession>
<evidence type="ECO:0000256" key="3">
    <source>
        <dbReference type="ARBA" id="ARBA00006576"/>
    </source>
</evidence>
<evidence type="ECO:0000256" key="9">
    <source>
        <dbReference type="ARBA" id="ARBA00032005"/>
    </source>
</evidence>
<dbReference type="InterPro" id="IPR006262">
    <property type="entry name" value="Cyt_deam_tetra"/>
</dbReference>
<keyword evidence="8 14" id="KW-0862">Zinc</keyword>
<evidence type="ECO:0000256" key="13">
    <source>
        <dbReference type="PIRSR" id="PIRSR606262-2"/>
    </source>
</evidence>
<dbReference type="Gene3D" id="3.40.140.10">
    <property type="entry name" value="Cytidine Deaminase, domain 2"/>
    <property type="match status" value="1"/>
</dbReference>
<dbReference type="SUPFAM" id="SSF53927">
    <property type="entry name" value="Cytidine deaminase-like"/>
    <property type="match status" value="1"/>
</dbReference>
<dbReference type="EC" id="3.5.4.5" evidence="4 15"/>
<dbReference type="NCBIfam" id="NF004064">
    <property type="entry name" value="PRK05578.1"/>
    <property type="match status" value="1"/>
</dbReference>
<dbReference type="AlphaFoldDB" id="A0A8D4BN72"/>
<evidence type="ECO:0000256" key="5">
    <source>
        <dbReference type="ARBA" id="ARBA00018266"/>
    </source>
</evidence>
<feature type="binding site" evidence="13">
    <location>
        <begin position="45"/>
        <end position="51"/>
    </location>
    <ligand>
        <name>substrate</name>
    </ligand>
</feature>
<keyword evidence="7 15" id="KW-0378">Hydrolase</keyword>
<sequence>MMTVEPKQLIDEAIAASKQAHVPYSHFHVGAALLTTDGKIYRGCNIENASYGLTNCAERTAIFKAVSEGDKQFSAIAVVGDTDGPISPCGACRQVLAEFCDDHTQIILANLKGDFVITNINEILPGYFSSKDLQK</sequence>
<dbReference type="PANTHER" id="PTHR11644:SF2">
    <property type="entry name" value="CYTIDINE DEAMINASE"/>
    <property type="match status" value="1"/>
</dbReference>
<feature type="binding site" evidence="14">
    <location>
        <position position="89"/>
    </location>
    <ligand>
        <name>Zn(2+)</name>
        <dbReference type="ChEBI" id="CHEBI:29105"/>
        <note>catalytic</note>
    </ligand>
</feature>
<dbReference type="InterPro" id="IPR016193">
    <property type="entry name" value="Cytidine_deaminase-like"/>
</dbReference>
<evidence type="ECO:0000313" key="18">
    <source>
        <dbReference type="Proteomes" id="UP000001283"/>
    </source>
</evidence>
<dbReference type="GO" id="GO:0004126">
    <property type="term" value="F:cytidine deaminase activity"/>
    <property type="evidence" value="ECO:0007669"/>
    <property type="project" value="UniProtKB-UniRule"/>
</dbReference>
<dbReference type="GO" id="GO:0055086">
    <property type="term" value="P:nucleobase-containing small molecule metabolic process"/>
    <property type="evidence" value="ECO:0007669"/>
    <property type="project" value="UniProtKB-ARBA"/>
</dbReference>
<feature type="domain" description="CMP/dCMP-type deaminase" evidence="16">
    <location>
        <begin position="4"/>
        <end position="135"/>
    </location>
</feature>
<feature type="binding site" evidence="14">
    <location>
        <position position="56"/>
    </location>
    <ligand>
        <name>Zn(2+)</name>
        <dbReference type="ChEBI" id="CHEBI:29105"/>
        <note>catalytic</note>
    </ligand>
</feature>
<dbReference type="CDD" id="cd01283">
    <property type="entry name" value="cytidine_deaminase"/>
    <property type="match status" value="1"/>
</dbReference>
<evidence type="ECO:0000256" key="4">
    <source>
        <dbReference type="ARBA" id="ARBA00012783"/>
    </source>
</evidence>
<protein>
    <recommendedName>
        <fullName evidence="5 15">Cytidine deaminase</fullName>
        <ecNumber evidence="4 15">3.5.4.5</ecNumber>
    </recommendedName>
    <alternativeName>
        <fullName evidence="9 15">Cytidine aminohydrolase</fullName>
    </alternativeName>
</protein>
<evidence type="ECO:0000256" key="1">
    <source>
        <dbReference type="ARBA" id="ARBA00001947"/>
    </source>
</evidence>
<evidence type="ECO:0000256" key="10">
    <source>
        <dbReference type="ARBA" id="ARBA00049252"/>
    </source>
</evidence>
<comment type="catalytic activity">
    <reaction evidence="10 15">
        <text>2'-deoxycytidine + H2O + H(+) = 2'-deoxyuridine + NH4(+)</text>
        <dbReference type="Rhea" id="RHEA:13433"/>
        <dbReference type="ChEBI" id="CHEBI:15377"/>
        <dbReference type="ChEBI" id="CHEBI:15378"/>
        <dbReference type="ChEBI" id="CHEBI:15698"/>
        <dbReference type="ChEBI" id="CHEBI:16450"/>
        <dbReference type="ChEBI" id="CHEBI:28938"/>
        <dbReference type="EC" id="3.5.4.5"/>
    </reaction>
</comment>
<evidence type="ECO:0000256" key="8">
    <source>
        <dbReference type="ARBA" id="ARBA00022833"/>
    </source>
</evidence>
<comment type="function">
    <text evidence="2 15">This enzyme scavenges exogenous and endogenous cytidine and 2'-deoxycytidine for UMP synthesis.</text>
</comment>
<dbReference type="GO" id="GO:0008270">
    <property type="term" value="F:zinc ion binding"/>
    <property type="evidence" value="ECO:0007669"/>
    <property type="project" value="UniProtKB-UniRule"/>
</dbReference>
<name>A0A8D4BN72_PRIMW</name>
<dbReference type="PANTHER" id="PTHR11644">
    <property type="entry name" value="CYTIDINE DEAMINASE"/>
    <property type="match status" value="1"/>
</dbReference>